<evidence type="ECO:0000313" key="10">
    <source>
        <dbReference type="EMBL" id="QJC79907.1"/>
    </source>
</evidence>
<name>A0AAE6ZV15_9PSED</name>
<dbReference type="InterPro" id="IPR036663">
    <property type="entry name" value="Fumarylacetoacetase_C_sf"/>
</dbReference>
<organism evidence="10 11">
    <name type="scientific">Pseudomonas umsongensis</name>
    <dbReference type="NCBI Taxonomy" id="198618"/>
    <lineage>
        <taxon>Bacteria</taxon>
        <taxon>Pseudomonadati</taxon>
        <taxon>Pseudomonadota</taxon>
        <taxon>Gammaproteobacteria</taxon>
        <taxon>Pseudomonadales</taxon>
        <taxon>Pseudomonadaceae</taxon>
        <taxon>Pseudomonas</taxon>
    </lineage>
</organism>
<gene>
    <name evidence="10" type="ORF">HGP31_16850</name>
</gene>
<dbReference type="EMBL" id="CP051487">
    <property type="protein sequence ID" value="QJC79907.1"/>
    <property type="molecule type" value="Genomic_DNA"/>
</dbReference>
<dbReference type="InterPro" id="IPR051121">
    <property type="entry name" value="FAH"/>
</dbReference>
<dbReference type="GO" id="GO:0008704">
    <property type="term" value="F:5-carboxymethyl-2-hydroxymuconate delta-isomerase activity"/>
    <property type="evidence" value="ECO:0007669"/>
    <property type="project" value="UniProtKB-EC"/>
</dbReference>
<dbReference type="SUPFAM" id="SSF56529">
    <property type="entry name" value="FAH"/>
    <property type="match status" value="1"/>
</dbReference>
<dbReference type="Gene3D" id="3.90.850.10">
    <property type="entry name" value="Fumarylacetoacetase-like, C-terminal domain"/>
    <property type="match status" value="1"/>
</dbReference>
<dbReference type="GO" id="GO:0018800">
    <property type="term" value="F:5-oxopent-3-ene-1,2,5-tricarboxylate decarboxylase activity"/>
    <property type="evidence" value="ECO:0007669"/>
    <property type="project" value="UniProtKB-EC"/>
</dbReference>
<dbReference type="GeneID" id="72195269"/>
<dbReference type="KEGG" id="pum:HGP31_16850"/>
<evidence type="ECO:0000259" key="9">
    <source>
        <dbReference type="Pfam" id="PF01557"/>
    </source>
</evidence>
<evidence type="ECO:0000256" key="3">
    <source>
        <dbReference type="ARBA" id="ARBA00022723"/>
    </source>
</evidence>
<evidence type="ECO:0000256" key="6">
    <source>
        <dbReference type="ARBA" id="ARBA00057150"/>
    </source>
</evidence>
<evidence type="ECO:0000256" key="8">
    <source>
        <dbReference type="ARBA" id="ARBA00060680"/>
    </source>
</evidence>
<evidence type="ECO:0000256" key="7">
    <source>
        <dbReference type="ARBA" id="ARBA00060569"/>
    </source>
</evidence>
<dbReference type="PANTHER" id="PTHR42796">
    <property type="entry name" value="FUMARYLACETOACETATE HYDROLASE DOMAIN-CONTAINING PROTEIN 2A-RELATED"/>
    <property type="match status" value="1"/>
</dbReference>
<comment type="similarity">
    <text evidence="2">Belongs to the hydratase/decarboxylase family.</text>
</comment>
<evidence type="ECO:0000256" key="5">
    <source>
        <dbReference type="ARBA" id="ARBA00052790"/>
    </source>
</evidence>
<evidence type="ECO:0000256" key="2">
    <source>
        <dbReference type="ARBA" id="ARBA00010715"/>
    </source>
</evidence>
<dbReference type="PANTHER" id="PTHR42796:SF4">
    <property type="entry name" value="FUMARYLACETOACETATE HYDROLASE DOMAIN-CONTAINING PROTEIN 2A"/>
    <property type="match status" value="1"/>
</dbReference>
<comment type="similarity">
    <text evidence="1">Belongs to the FAH family.</text>
</comment>
<evidence type="ECO:0000313" key="11">
    <source>
        <dbReference type="Proteomes" id="UP000501367"/>
    </source>
</evidence>
<evidence type="ECO:0000256" key="1">
    <source>
        <dbReference type="ARBA" id="ARBA00010211"/>
    </source>
</evidence>
<accession>A0AAE6ZV15</accession>
<comment type="catalytic activity">
    <reaction evidence="5">
        <text>(2E,4Z)-5-hydroxypenta-2,4-diene-1,2,5-tricarboxylate = (3E,5R)-5-carboxy-2-oxohept-3-enedioate</text>
        <dbReference type="Rhea" id="RHEA:18813"/>
        <dbReference type="ChEBI" id="CHEBI:47961"/>
        <dbReference type="ChEBI" id="CHEBI:87491"/>
        <dbReference type="EC" id="5.3.3.10"/>
    </reaction>
</comment>
<dbReference type="AlphaFoldDB" id="A0AAE6ZV15"/>
<dbReference type="RefSeq" id="WP_168758255.1">
    <property type="nucleotide sequence ID" value="NZ_CP051487.1"/>
</dbReference>
<evidence type="ECO:0000256" key="4">
    <source>
        <dbReference type="ARBA" id="ARBA00051258"/>
    </source>
</evidence>
<comment type="catalytic activity">
    <reaction evidence="4">
        <text>(3E,5R)-5-carboxy-2-oxohept-3-enedioate + H(+) = (4Z)-2-oxohept-4-enedioate + CO2</text>
        <dbReference type="Rhea" id="RHEA:14397"/>
        <dbReference type="ChEBI" id="CHEBI:15378"/>
        <dbReference type="ChEBI" id="CHEBI:16526"/>
        <dbReference type="ChEBI" id="CHEBI:87491"/>
        <dbReference type="ChEBI" id="CHEBI:87507"/>
        <dbReference type="EC" id="4.1.1.68"/>
    </reaction>
</comment>
<dbReference type="InterPro" id="IPR011234">
    <property type="entry name" value="Fumarylacetoacetase-like_C"/>
</dbReference>
<protein>
    <submittedName>
        <fullName evidence="10">Fumarylacetoacetate hydrolase family protein</fullName>
    </submittedName>
</protein>
<dbReference type="Pfam" id="PF01557">
    <property type="entry name" value="FAA_hydrolase"/>
    <property type="match status" value="1"/>
</dbReference>
<dbReference type="GO" id="GO:0016787">
    <property type="term" value="F:hydrolase activity"/>
    <property type="evidence" value="ECO:0007669"/>
    <property type="project" value="UniProtKB-KW"/>
</dbReference>
<dbReference type="GO" id="GO:0019752">
    <property type="term" value="P:carboxylic acid metabolic process"/>
    <property type="evidence" value="ECO:0007669"/>
    <property type="project" value="UniProtKB-ARBA"/>
</dbReference>
<reference evidence="10 11" key="1">
    <citation type="submission" date="2020-04" db="EMBL/GenBank/DDBJ databases">
        <authorList>
            <person name="Yao Y."/>
            <person name="He Z."/>
        </authorList>
    </citation>
    <scope>NUCLEOTIDE SEQUENCE [LARGE SCALE GENOMIC DNA]</scope>
    <source>
        <strain evidence="10 11">CY-1</strain>
    </source>
</reference>
<dbReference type="Proteomes" id="UP000501367">
    <property type="component" value="Chromosome"/>
</dbReference>
<dbReference type="FunFam" id="3.90.850.10:FF:000002">
    <property type="entry name" value="2-hydroxyhepta-2,4-diene-1,7-dioate isomerase"/>
    <property type="match status" value="1"/>
</dbReference>
<dbReference type="GO" id="GO:0046872">
    <property type="term" value="F:metal ion binding"/>
    <property type="evidence" value="ECO:0007669"/>
    <property type="project" value="UniProtKB-KW"/>
</dbReference>
<comment type="pathway">
    <text evidence="8">Aromatic compound metabolism; 4-hydroxyphenylacetate degradation; pyruvate and succinate semialdehyde from 4-hydroxyphenylacetate: step 5/7.</text>
</comment>
<comment type="pathway">
    <text evidence="7">Aromatic compound metabolism; 4-hydroxyphenylacetate degradation; pyruvate and succinate semialdehyde from 4-hydroxyphenylacetate: step 4/7.</text>
</comment>
<keyword evidence="10" id="KW-0378">Hydrolase</keyword>
<sequence length="283" mass="30994">MRLVRFGEKGKEKPGLLDSQDIIRDLSGILSDIDASTFTPSSLAHLQDIDPSTLPAVEGSPRLGTPLRVTGKFLAIGLNYRDHAQEANLPIPSEPIVFMKANSCVTGPHDEIILPPDSKKTDWEVELGIVIGSEGAYLEKKDALAYVAGYVLVNDVSERAYQLERGGTWDKGKSCDSFGPIGPWFITRDEIGDVQNLSMWLDVNDVRRQTGNTATMIFDVPTIVAYISQFMRLYPGDIITTGTPPGVGMGIKPTPVFLEENDIVTLGIEKLGQQRQACVRYKG</sequence>
<proteinExistence type="inferred from homology"/>
<keyword evidence="3" id="KW-0479">Metal-binding</keyword>
<comment type="function">
    <text evidence="6">Decarboxylates OPET (5-oxo-pent-3-ene-1,2,5-tricarboxylic acid) into HHDD (2-hydroxy-hept-2,4-diene-1,7-dioate) and isomerizes it to OHED (2-oxo-hept-3-ene-1,7-dioate).</text>
</comment>
<feature type="domain" description="Fumarylacetoacetase-like C-terminal" evidence="9">
    <location>
        <begin position="73"/>
        <end position="276"/>
    </location>
</feature>